<name>A0ABQ0X9Y1_9MICC</name>
<accession>A0ABQ0X9Y1</accession>
<protein>
    <submittedName>
        <fullName evidence="2">Uncharacterized protein</fullName>
    </submittedName>
</protein>
<feature type="transmembrane region" description="Helical" evidence="1">
    <location>
        <begin position="68"/>
        <end position="90"/>
    </location>
</feature>
<evidence type="ECO:0000256" key="1">
    <source>
        <dbReference type="SAM" id="Phobius"/>
    </source>
</evidence>
<dbReference type="Proteomes" id="UP000321155">
    <property type="component" value="Unassembled WGS sequence"/>
</dbReference>
<keyword evidence="1" id="KW-1133">Transmembrane helix</keyword>
<sequence>MVTSLSAGAPAAAGRRRLAAVPDALAPVPGRSTPVQRLVPALAPSAAVLLALWVAAGRGLAGAAGELVPVHATALALPLGVLLGAGAVVLRRDARAHVPAGASLRACLTTAGAWAVVLAFGAVLPDRVDGRGASLLTELAGPGLLGLSAGFANTLGILSAVTAGAALALAATDLRRTRRIQRGEPLSEDEILDRQGL</sequence>
<evidence type="ECO:0000313" key="2">
    <source>
        <dbReference type="EMBL" id="GEO91570.1"/>
    </source>
</evidence>
<proteinExistence type="predicted"/>
<keyword evidence="1" id="KW-0472">Membrane</keyword>
<reference evidence="2 3" key="1">
    <citation type="submission" date="2019-07" db="EMBL/GenBank/DDBJ databases">
        <title>Whole genome shotgun sequence of Kocuria flava NBRC 107626.</title>
        <authorList>
            <person name="Hosoyama A."/>
            <person name="Uohara A."/>
            <person name="Ohji S."/>
            <person name="Ichikawa N."/>
        </authorList>
    </citation>
    <scope>NUCLEOTIDE SEQUENCE [LARGE SCALE GENOMIC DNA]</scope>
    <source>
        <strain evidence="2 3">NBRC 107626</strain>
    </source>
</reference>
<feature type="transmembrane region" description="Helical" evidence="1">
    <location>
        <begin position="38"/>
        <end position="56"/>
    </location>
</feature>
<keyword evidence="3" id="KW-1185">Reference proteome</keyword>
<gene>
    <name evidence="2" type="ORF">KFL01_08760</name>
</gene>
<feature type="transmembrane region" description="Helical" evidence="1">
    <location>
        <begin position="144"/>
        <end position="172"/>
    </location>
</feature>
<feature type="transmembrane region" description="Helical" evidence="1">
    <location>
        <begin position="102"/>
        <end position="124"/>
    </location>
</feature>
<keyword evidence="1" id="KW-0812">Transmembrane</keyword>
<evidence type="ECO:0000313" key="3">
    <source>
        <dbReference type="Proteomes" id="UP000321155"/>
    </source>
</evidence>
<dbReference type="EMBL" id="BJZR01000015">
    <property type="protein sequence ID" value="GEO91570.1"/>
    <property type="molecule type" value="Genomic_DNA"/>
</dbReference>
<comment type="caution">
    <text evidence="2">The sequence shown here is derived from an EMBL/GenBank/DDBJ whole genome shotgun (WGS) entry which is preliminary data.</text>
</comment>
<organism evidence="2 3">
    <name type="scientific">Kocuria flava</name>
    <dbReference type="NCBI Taxonomy" id="446860"/>
    <lineage>
        <taxon>Bacteria</taxon>
        <taxon>Bacillati</taxon>
        <taxon>Actinomycetota</taxon>
        <taxon>Actinomycetes</taxon>
        <taxon>Micrococcales</taxon>
        <taxon>Micrococcaceae</taxon>
        <taxon>Kocuria</taxon>
    </lineage>
</organism>